<proteinExistence type="predicted"/>
<dbReference type="InterPro" id="IPR047121">
    <property type="entry name" value="YjiB-like"/>
</dbReference>
<evidence type="ECO:0000313" key="3">
    <source>
        <dbReference type="Proteomes" id="UP000054481"/>
    </source>
</evidence>
<gene>
    <name evidence="2" type="ORF">HIM_04748</name>
</gene>
<dbReference type="PIRSF" id="PIRSF019307">
    <property type="entry name" value="UCP019307"/>
    <property type="match status" value="1"/>
</dbReference>
<name>A0A0F8A5U2_9HYPO</name>
<dbReference type="SUPFAM" id="SSF51182">
    <property type="entry name" value="RmlC-like cupins"/>
    <property type="match status" value="1"/>
</dbReference>
<protein>
    <recommendedName>
        <fullName evidence="1">Cupin type-1 domain-containing protein</fullName>
    </recommendedName>
</protein>
<dbReference type="InterPro" id="IPR014710">
    <property type="entry name" value="RmlC-like_jellyroll"/>
</dbReference>
<reference evidence="2 3" key="1">
    <citation type="journal article" date="2014" name="Genome Biol. Evol.">
        <title>Comparative genomics and transcriptomics analyses reveal divergent lifestyle features of nematode endoparasitic fungus Hirsutella minnesotensis.</title>
        <authorList>
            <person name="Lai Y."/>
            <person name="Liu K."/>
            <person name="Zhang X."/>
            <person name="Zhang X."/>
            <person name="Li K."/>
            <person name="Wang N."/>
            <person name="Shu C."/>
            <person name="Wu Y."/>
            <person name="Wang C."/>
            <person name="Bushley K.E."/>
            <person name="Xiang M."/>
            <person name="Liu X."/>
        </authorList>
    </citation>
    <scope>NUCLEOTIDE SEQUENCE [LARGE SCALE GENOMIC DNA]</scope>
    <source>
        <strain evidence="2 3">3608</strain>
    </source>
</reference>
<dbReference type="OrthoDB" id="2589563at2759"/>
<feature type="domain" description="Cupin type-1" evidence="1">
    <location>
        <begin position="37"/>
        <end position="153"/>
    </location>
</feature>
<dbReference type="EMBL" id="KQ030514">
    <property type="protein sequence ID" value="KJZ75924.1"/>
    <property type="molecule type" value="Genomic_DNA"/>
</dbReference>
<dbReference type="Proteomes" id="UP000054481">
    <property type="component" value="Unassembled WGS sequence"/>
</dbReference>
<evidence type="ECO:0000259" key="1">
    <source>
        <dbReference type="SMART" id="SM00835"/>
    </source>
</evidence>
<dbReference type="PANTHER" id="PTHR36448:SF3">
    <property type="entry name" value="CUPIN TYPE-2 DOMAIN-CONTAINING PROTEIN"/>
    <property type="match status" value="1"/>
</dbReference>
<accession>A0A0F8A5U2</accession>
<dbReference type="Pfam" id="PF00190">
    <property type="entry name" value="Cupin_1"/>
    <property type="match status" value="1"/>
</dbReference>
<dbReference type="AlphaFoldDB" id="A0A0F8A5U2"/>
<dbReference type="Gene3D" id="2.60.120.10">
    <property type="entry name" value="Jelly Rolls"/>
    <property type="match status" value="1"/>
</dbReference>
<dbReference type="SMART" id="SM00835">
    <property type="entry name" value="Cupin_1"/>
    <property type="match status" value="1"/>
</dbReference>
<dbReference type="InterPro" id="IPR006045">
    <property type="entry name" value="Cupin_1"/>
</dbReference>
<organism evidence="2 3">
    <name type="scientific">Hirsutella minnesotensis 3608</name>
    <dbReference type="NCBI Taxonomy" id="1043627"/>
    <lineage>
        <taxon>Eukaryota</taxon>
        <taxon>Fungi</taxon>
        <taxon>Dikarya</taxon>
        <taxon>Ascomycota</taxon>
        <taxon>Pezizomycotina</taxon>
        <taxon>Sordariomycetes</taxon>
        <taxon>Hypocreomycetidae</taxon>
        <taxon>Hypocreales</taxon>
        <taxon>Ophiocordycipitaceae</taxon>
        <taxon>Hirsutella</taxon>
    </lineage>
</organism>
<sequence length="181" mass="19795">MASVTPLSSLQVTRRLVPGWYAIPNCSIQQRPLLIYHGAFAPSASADDMESHLGRVGVVAPQWRFTMYDVTHFHTTAHEVLCISQGRARLCFGGDENPGRFEPVVGRGDVLIVPAGLGHRLVDDLDGGFQMVGSYPPGRPWDMCYGVPGEEASVDAIRSLPWFERDPIYGDDGPAVEMLQA</sequence>
<dbReference type="InterPro" id="IPR014500">
    <property type="entry name" value="UCP019307_cupin"/>
</dbReference>
<evidence type="ECO:0000313" key="2">
    <source>
        <dbReference type="EMBL" id="KJZ75924.1"/>
    </source>
</evidence>
<dbReference type="PANTHER" id="PTHR36448">
    <property type="entry name" value="BLR7373 PROTEIN"/>
    <property type="match status" value="1"/>
</dbReference>
<dbReference type="CDD" id="cd02219">
    <property type="entry name" value="cupin_YjlB-like"/>
    <property type="match status" value="1"/>
</dbReference>
<keyword evidence="3" id="KW-1185">Reference proteome</keyword>
<dbReference type="InterPro" id="IPR011051">
    <property type="entry name" value="RmlC_Cupin_sf"/>
</dbReference>